<evidence type="ECO:0000313" key="2">
    <source>
        <dbReference type="EMBL" id="SDJ79840.1"/>
    </source>
</evidence>
<proteinExistence type="predicted"/>
<dbReference type="SUPFAM" id="SSF54593">
    <property type="entry name" value="Glyoxalase/Bleomycin resistance protein/Dihydroxybiphenyl dioxygenase"/>
    <property type="match status" value="1"/>
</dbReference>
<name>A0A1G8WQF1_9BACI</name>
<feature type="domain" description="VOC" evidence="1">
    <location>
        <begin position="43"/>
        <end position="157"/>
    </location>
</feature>
<accession>A0A1G8WQF1</accession>
<sequence>MVLGSFLLIRQTVAESLSMLKLIKWMLVMYIPEILFVGGSEMFINKVTLYSGHLTEMKDFYEKTLGFEILADDNDAFSVQAGDSVLQFKKAPADTQPFYHFAFNIPPNHFNQAKKWAKDRVILHKEDGDDEVYFHFLDANAFYFSDPAGNVVELIARHSVFPDFKKKRESFSANSILNIGEINLTTRKVADAAAKLNQSGILVRDNEPLEPDGLNFMGEMTGGSFLLLGPPQRRWFFSNKYAEAHPVSVQVDGEKQIFLDEDTLKVETIK</sequence>
<evidence type="ECO:0000313" key="3">
    <source>
        <dbReference type="Proteomes" id="UP000198694"/>
    </source>
</evidence>
<gene>
    <name evidence="2" type="ORF">SAMN05216243_0906</name>
</gene>
<dbReference type="InterPro" id="IPR004360">
    <property type="entry name" value="Glyas_Fos-R_dOase_dom"/>
</dbReference>
<dbReference type="GO" id="GO:0051213">
    <property type="term" value="F:dioxygenase activity"/>
    <property type="evidence" value="ECO:0007669"/>
    <property type="project" value="UniProtKB-KW"/>
</dbReference>
<keyword evidence="2" id="KW-0223">Dioxygenase</keyword>
<dbReference type="Pfam" id="PF18711">
    <property type="entry name" value="TxDE"/>
    <property type="match status" value="1"/>
</dbReference>
<organism evidence="2 3">
    <name type="scientific">Sediminibacillus albus</name>
    <dbReference type="NCBI Taxonomy" id="407036"/>
    <lineage>
        <taxon>Bacteria</taxon>
        <taxon>Bacillati</taxon>
        <taxon>Bacillota</taxon>
        <taxon>Bacilli</taxon>
        <taxon>Bacillales</taxon>
        <taxon>Bacillaceae</taxon>
        <taxon>Sediminibacillus</taxon>
    </lineage>
</organism>
<keyword evidence="3" id="KW-1185">Reference proteome</keyword>
<reference evidence="2 3" key="1">
    <citation type="submission" date="2016-10" db="EMBL/GenBank/DDBJ databases">
        <authorList>
            <person name="de Groot N.N."/>
        </authorList>
    </citation>
    <scope>NUCLEOTIDE SEQUENCE [LARGE SCALE GENOMIC DNA]</scope>
    <source>
        <strain evidence="2 3">CGMCC 1.6502</strain>
    </source>
</reference>
<dbReference type="Proteomes" id="UP000198694">
    <property type="component" value="Unassembled WGS sequence"/>
</dbReference>
<dbReference type="InterPro" id="IPR029068">
    <property type="entry name" value="Glyas_Bleomycin-R_OHBP_Dase"/>
</dbReference>
<dbReference type="AlphaFoldDB" id="A0A1G8WQF1"/>
<keyword evidence="2" id="KW-0560">Oxidoreductase</keyword>
<dbReference type="Gene3D" id="3.10.180.10">
    <property type="entry name" value="2,3-Dihydroxybiphenyl 1,2-Dioxygenase, domain 1"/>
    <property type="match status" value="1"/>
</dbReference>
<dbReference type="PROSITE" id="PS51819">
    <property type="entry name" value="VOC"/>
    <property type="match status" value="1"/>
</dbReference>
<dbReference type="InterPro" id="IPR037523">
    <property type="entry name" value="VOC_core"/>
</dbReference>
<dbReference type="EMBL" id="FNFL01000001">
    <property type="protein sequence ID" value="SDJ79840.1"/>
    <property type="molecule type" value="Genomic_DNA"/>
</dbReference>
<evidence type="ECO:0000259" key="1">
    <source>
        <dbReference type="PROSITE" id="PS51819"/>
    </source>
</evidence>
<dbReference type="STRING" id="407036.SAMN05216243_0906"/>
<dbReference type="InterPro" id="IPR040553">
    <property type="entry name" value="TxDE"/>
</dbReference>
<dbReference type="Pfam" id="PF00903">
    <property type="entry name" value="Glyoxalase"/>
    <property type="match status" value="1"/>
</dbReference>
<protein>
    <submittedName>
        <fullName evidence="2">Glyoxalase/Bleomycin resistance protein/Dioxygenase superfamily protein</fullName>
    </submittedName>
</protein>